<keyword evidence="1" id="KW-0812">Transmembrane</keyword>
<evidence type="ECO:0000256" key="1">
    <source>
        <dbReference type="SAM" id="Phobius"/>
    </source>
</evidence>
<proteinExistence type="predicted"/>
<name>A0A2T1DF76_9CYAN</name>
<protein>
    <submittedName>
        <fullName evidence="2">Uncharacterized protein</fullName>
    </submittedName>
</protein>
<dbReference type="AlphaFoldDB" id="A0A2T1DF76"/>
<evidence type="ECO:0000313" key="2">
    <source>
        <dbReference type="EMBL" id="PSB19104.1"/>
    </source>
</evidence>
<feature type="transmembrane region" description="Helical" evidence="1">
    <location>
        <begin position="45"/>
        <end position="65"/>
    </location>
</feature>
<feature type="transmembrane region" description="Helical" evidence="1">
    <location>
        <begin position="6"/>
        <end position="33"/>
    </location>
</feature>
<organism evidence="2 3">
    <name type="scientific">Phormidesmis priestleyi ULC007</name>
    <dbReference type="NCBI Taxonomy" id="1920490"/>
    <lineage>
        <taxon>Bacteria</taxon>
        <taxon>Bacillati</taxon>
        <taxon>Cyanobacteriota</taxon>
        <taxon>Cyanophyceae</taxon>
        <taxon>Leptolyngbyales</taxon>
        <taxon>Leptolyngbyaceae</taxon>
        <taxon>Phormidesmis</taxon>
    </lineage>
</organism>
<dbReference type="Proteomes" id="UP000238634">
    <property type="component" value="Unassembled WGS sequence"/>
</dbReference>
<gene>
    <name evidence="2" type="ORF">C7B65_12525</name>
</gene>
<evidence type="ECO:0000313" key="3">
    <source>
        <dbReference type="Proteomes" id="UP000238634"/>
    </source>
</evidence>
<dbReference type="EMBL" id="PVWG01000012">
    <property type="protein sequence ID" value="PSB19104.1"/>
    <property type="molecule type" value="Genomic_DNA"/>
</dbReference>
<sequence>MVSLFVWFAAAWVGGTAAILGSLMAIGTLILWCVPNQSGAWQNQLKLLGFSVGLTIVGFALLFIFSGSPANIKF</sequence>
<reference evidence="2 3" key="2">
    <citation type="submission" date="2018-03" db="EMBL/GenBank/DDBJ databases">
        <title>The ancient ancestry and fast evolution of plastids.</title>
        <authorList>
            <person name="Moore K.R."/>
            <person name="Magnabosco C."/>
            <person name="Momper L."/>
            <person name="Gold D.A."/>
            <person name="Bosak T."/>
            <person name="Fournier G.P."/>
        </authorList>
    </citation>
    <scope>NUCLEOTIDE SEQUENCE [LARGE SCALE GENOMIC DNA]</scope>
    <source>
        <strain evidence="2 3">ULC007</strain>
    </source>
</reference>
<dbReference type="OrthoDB" id="9921642at2"/>
<dbReference type="RefSeq" id="WP_073070482.1">
    <property type="nucleotide sequence ID" value="NZ_MPPI01000007.1"/>
</dbReference>
<comment type="caution">
    <text evidence="2">The sequence shown here is derived from an EMBL/GenBank/DDBJ whole genome shotgun (WGS) entry which is preliminary data.</text>
</comment>
<keyword evidence="1" id="KW-0472">Membrane</keyword>
<reference evidence="2 3" key="1">
    <citation type="submission" date="2018-02" db="EMBL/GenBank/DDBJ databases">
        <authorList>
            <person name="Cohen D.B."/>
            <person name="Kent A.D."/>
        </authorList>
    </citation>
    <scope>NUCLEOTIDE SEQUENCE [LARGE SCALE GENOMIC DNA]</scope>
    <source>
        <strain evidence="2 3">ULC007</strain>
    </source>
</reference>
<keyword evidence="1" id="KW-1133">Transmembrane helix</keyword>
<keyword evidence="3" id="KW-1185">Reference proteome</keyword>
<accession>A0A2T1DF76</accession>